<organism evidence="1 2">
    <name type="scientific">Aspergillus leporis</name>
    <dbReference type="NCBI Taxonomy" id="41062"/>
    <lineage>
        <taxon>Eukaryota</taxon>
        <taxon>Fungi</taxon>
        <taxon>Dikarya</taxon>
        <taxon>Ascomycota</taxon>
        <taxon>Pezizomycotina</taxon>
        <taxon>Eurotiomycetes</taxon>
        <taxon>Eurotiomycetidae</taxon>
        <taxon>Eurotiales</taxon>
        <taxon>Aspergillaceae</taxon>
        <taxon>Aspergillus</taxon>
        <taxon>Aspergillus subgen. Circumdati</taxon>
    </lineage>
</organism>
<gene>
    <name evidence="1" type="ORF">BDV29DRAFT_198590</name>
</gene>
<dbReference type="EMBL" id="ML732336">
    <property type="protein sequence ID" value="KAB8069542.1"/>
    <property type="molecule type" value="Genomic_DNA"/>
</dbReference>
<reference evidence="1 2" key="1">
    <citation type="submission" date="2019-04" db="EMBL/GenBank/DDBJ databases">
        <title>Friends and foes A comparative genomics study of 23 Aspergillus species from section Flavi.</title>
        <authorList>
            <consortium name="DOE Joint Genome Institute"/>
            <person name="Kjaerbolling I."/>
            <person name="Vesth T."/>
            <person name="Frisvad J.C."/>
            <person name="Nybo J.L."/>
            <person name="Theobald S."/>
            <person name="Kildgaard S."/>
            <person name="Isbrandt T."/>
            <person name="Kuo A."/>
            <person name="Sato A."/>
            <person name="Lyhne E.K."/>
            <person name="Kogle M.E."/>
            <person name="Wiebenga A."/>
            <person name="Kun R.S."/>
            <person name="Lubbers R.J."/>
            <person name="Makela M.R."/>
            <person name="Barry K."/>
            <person name="Chovatia M."/>
            <person name="Clum A."/>
            <person name="Daum C."/>
            <person name="Haridas S."/>
            <person name="He G."/>
            <person name="LaButti K."/>
            <person name="Lipzen A."/>
            <person name="Mondo S."/>
            <person name="Riley R."/>
            <person name="Salamov A."/>
            <person name="Simmons B.A."/>
            <person name="Magnuson J.K."/>
            <person name="Henrissat B."/>
            <person name="Mortensen U.H."/>
            <person name="Larsen T.O."/>
            <person name="Devries R.P."/>
            <person name="Grigoriev I.V."/>
            <person name="Machida M."/>
            <person name="Baker S.E."/>
            <person name="Andersen M.R."/>
        </authorList>
    </citation>
    <scope>NUCLEOTIDE SEQUENCE [LARGE SCALE GENOMIC DNA]</scope>
    <source>
        <strain evidence="1 2">CBS 151.66</strain>
    </source>
</reference>
<proteinExistence type="predicted"/>
<keyword evidence="2" id="KW-1185">Reference proteome</keyword>
<dbReference type="OrthoDB" id="4249675at2759"/>
<evidence type="ECO:0000313" key="1">
    <source>
        <dbReference type="EMBL" id="KAB8069542.1"/>
    </source>
</evidence>
<evidence type="ECO:0000313" key="2">
    <source>
        <dbReference type="Proteomes" id="UP000326565"/>
    </source>
</evidence>
<dbReference type="AlphaFoldDB" id="A0A5N5WR56"/>
<accession>A0A5N5WR56</accession>
<name>A0A5N5WR56_9EURO</name>
<dbReference type="Proteomes" id="UP000326565">
    <property type="component" value="Unassembled WGS sequence"/>
</dbReference>
<sequence length="180" mass="20492">MTTEVSITINNLGYVTCRHVNLANTNATEIPLDHIRKSPPIYLFVFQDPSELQKVFESTTSESTEKRNGIRKLRLKILYTISFVQLTPEERNGGIDRPNLSMLVQTWRSACRAIPRDHEIQEIIFDMSCEQQVGIRQMLARLLQHIVNTLCLRARGAIHCQVKGCGNEKKVLLENSMVGV</sequence>
<protein>
    <submittedName>
        <fullName evidence="1">Uncharacterized protein</fullName>
    </submittedName>
</protein>